<accession>A0A9N9X534</accession>
<dbReference type="CDD" id="cd02248">
    <property type="entry name" value="Peptidase_C1A"/>
    <property type="match status" value="1"/>
</dbReference>
<evidence type="ECO:0000313" key="5">
    <source>
        <dbReference type="EMBL" id="CAG9827638.1"/>
    </source>
</evidence>
<dbReference type="SMART" id="SM00645">
    <property type="entry name" value="Pept_C1"/>
    <property type="match status" value="1"/>
</dbReference>
<dbReference type="InterPro" id="IPR013128">
    <property type="entry name" value="Peptidase_C1A"/>
</dbReference>
<comment type="similarity">
    <text evidence="1">Belongs to the peptidase C1 family.</text>
</comment>
<dbReference type="SUPFAM" id="SSF54001">
    <property type="entry name" value="Cysteine proteinases"/>
    <property type="match status" value="1"/>
</dbReference>
<feature type="signal peptide" evidence="2">
    <location>
        <begin position="1"/>
        <end position="16"/>
    </location>
</feature>
<feature type="domain" description="Peptidase C1A papain C-terminal" evidence="3">
    <location>
        <begin position="120"/>
        <end position="337"/>
    </location>
</feature>
<dbReference type="OrthoDB" id="5855924at2759"/>
<organism evidence="5 6">
    <name type="scientific">Diabrotica balteata</name>
    <name type="common">Banded cucumber beetle</name>
    <dbReference type="NCBI Taxonomy" id="107213"/>
    <lineage>
        <taxon>Eukaryota</taxon>
        <taxon>Metazoa</taxon>
        <taxon>Ecdysozoa</taxon>
        <taxon>Arthropoda</taxon>
        <taxon>Hexapoda</taxon>
        <taxon>Insecta</taxon>
        <taxon>Pterygota</taxon>
        <taxon>Neoptera</taxon>
        <taxon>Endopterygota</taxon>
        <taxon>Coleoptera</taxon>
        <taxon>Polyphaga</taxon>
        <taxon>Cucujiformia</taxon>
        <taxon>Chrysomeloidea</taxon>
        <taxon>Chrysomelidae</taxon>
        <taxon>Galerucinae</taxon>
        <taxon>Diabroticina</taxon>
        <taxon>Diabroticites</taxon>
        <taxon>Diabrotica</taxon>
    </lineage>
</organism>
<dbReference type="InterPro" id="IPR013201">
    <property type="entry name" value="Prot_inhib_I29"/>
</dbReference>
<dbReference type="GO" id="GO:0006508">
    <property type="term" value="P:proteolysis"/>
    <property type="evidence" value="ECO:0007669"/>
    <property type="project" value="InterPro"/>
</dbReference>
<dbReference type="InterPro" id="IPR038765">
    <property type="entry name" value="Papain-like_cys_pep_sf"/>
</dbReference>
<reference evidence="5" key="1">
    <citation type="submission" date="2022-01" db="EMBL/GenBank/DDBJ databases">
        <authorList>
            <person name="King R."/>
        </authorList>
    </citation>
    <scope>NUCLEOTIDE SEQUENCE</scope>
</reference>
<feature type="chain" id="PRO_5040355200" evidence="2">
    <location>
        <begin position="17"/>
        <end position="340"/>
    </location>
</feature>
<dbReference type="Pfam" id="PF00112">
    <property type="entry name" value="Peptidase_C1"/>
    <property type="match status" value="1"/>
</dbReference>
<dbReference type="Gene3D" id="3.90.70.10">
    <property type="entry name" value="Cysteine proteinases"/>
    <property type="match status" value="1"/>
</dbReference>
<dbReference type="GO" id="GO:0008234">
    <property type="term" value="F:cysteine-type peptidase activity"/>
    <property type="evidence" value="ECO:0007669"/>
    <property type="project" value="InterPro"/>
</dbReference>
<dbReference type="SMART" id="SM00848">
    <property type="entry name" value="Inhibitor_I29"/>
    <property type="match status" value="1"/>
</dbReference>
<sequence length="340" mass="38920">MRVALLVLIFVAAAIAFTDVEKWTTFKITHNKVYKNIKEHNHRFEIFKKNLIRIKEQNHKYETGKSTYNFGITKFADLTAEEFLSRFKSGRSPINTLSKPKNTANNDEAKGNIFDTSDDLPDQYDWTRAGAVTPIRDDPDCSACTAESVVAAVESAEFIKTNNLVQRSPKQLEDCIPFTPDDCWVCLDKDLTYSRDVGIMSDDDYPWKFEDQDCQFDNINVTTPLIHISDWRYVTEGDEKELQRTVYLEGPVVVAIDVTIDFQLYVDGVLDDPTCENTFDDLVTALLLVGYGDSKRQGEYWILKNYFGTFWGNNGYLWLRRNKNNLCGVATSAVIPILEF</sequence>
<keyword evidence="2" id="KW-0732">Signal</keyword>
<evidence type="ECO:0000313" key="6">
    <source>
        <dbReference type="Proteomes" id="UP001153709"/>
    </source>
</evidence>
<dbReference type="EMBL" id="OU898276">
    <property type="protein sequence ID" value="CAG9827638.1"/>
    <property type="molecule type" value="Genomic_DNA"/>
</dbReference>
<proteinExistence type="inferred from homology"/>
<keyword evidence="6" id="KW-1185">Reference proteome</keyword>
<evidence type="ECO:0000259" key="3">
    <source>
        <dbReference type="SMART" id="SM00645"/>
    </source>
</evidence>
<dbReference type="PANTHER" id="PTHR12411">
    <property type="entry name" value="CYSTEINE PROTEASE FAMILY C1-RELATED"/>
    <property type="match status" value="1"/>
</dbReference>
<dbReference type="Pfam" id="PF08246">
    <property type="entry name" value="Inhibitor_I29"/>
    <property type="match status" value="1"/>
</dbReference>
<dbReference type="InterPro" id="IPR039417">
    <property type="entry name" value="Peptidase_C1A_papain-like"/>
</dbReference>
<evidence type="ECO:0000256" key="1">
    <source>
        <dbReference type="ARBA" id="ARBA00008455"/>
    </source>
</evidence>
<gene>
    <name evidence="5" type="ORF">DIABBA_LOCUS1623</name>
</gene>
<feature type="domain" description="Cathepsin propeptide inhibitor" evidence="4">
    <location>
        <begin position="23"/>
        <end position="83"/>
    </location>
</feature>
<evidence type="ECO:0000256" key="2">
    <source>
        <dbReference type="SAM" id="SignalP"/>
    </source>
</evidence>
<dbReference type="InterPro" id="IPR000668">
    <property type="entry name" value="Peptidase_C1A_C"/>
</dbReference>
<name>A0A9N9X534_DIABA</name>
<dbReference type="AlphaFoldDB" id="A0A9N9X534"/>
<evidence type="ECO:0000259" key="4">
    <source>
        <dbReference type="SMART" id="SM00848"/>
    </source>
</evidence>
<protein>
    <submittedName>
        <fullName evidence="5">Uncharacterized protein</fullName>
    </submittedName>
</protein>
<dbReference type="Proteomes" id="UP001153709">
    <property type="component" value="Chromosome 1"/>
</dbReference>